<keyword evidence="2" id="KW-1185">Reference proteome</keyword>
<evidence type="ECO:0000313" key="1">
    <source>
        <dbReference type="EMBL" id="THV04381.1"/>
    </source>
</evidence>
<reference evidence="1 2" key="1">
    <citation type="journal article" date="2019" name="Nat. Ecol. Evol.">
        <title>Megaphylogeny resolves global patterns of mushroom evolution.</title>
        <authorList>
            <person name="Varga T."/>
            <person name="Krizsan K."/>
            <person name="Foldi C."/>
            <person name="Dima B."/>
            <person name="Sanchez-Garcia M."/>
            <person name="Sanchez-Ramirez S."/>
            <person name="Szollosi G.J."/>
            <person name="Szarkandi J.G."/>
            <person name="Papp V."/>
            <person name="Albert L."/>
            <person name="Andreopoulos W."/>
            <person name="Angelini C."/>
            <person name="Antonin V."/>
            <person name="Barry K.W."/>
            <person name="Bougher N.L."/>
            <person name="Buchanan P."/>
            <person name="Buyck B."/>
            <person name="Bense V."/>
            <person name="Catcheside P."/>
            <person name="Chovatia M."/>
            <person name="Cooper J."/>
            <person name="Damon W."/>
            <person name="Desjardin D."/>
            <person name="Finy P."/>
            <person name="Geml J."/>
            <person name="Haridas S."/>
            <person name="Hughes K."/>
            <person name="Justo A."/>
            <person name="Karasinski D."/>
            <person name="Kautmanova I."/>
            <person name="Kiss B."/>
            <person name="Kocsube S."/>
            <person name="Kotiranta H."/>
            <person name="LaButti K.M."/>
            <person name="Lechner B.E."/>
            <person name="Liimatainen K."/>
            <person name="Lipzen A."/>
            <person name="Lukacs Z."/>
            <person name="Mihaltcheva S."/>
            <person name="Morgado L.N."/>
            <person name="Niskanen T."/>
            <person name="Noordeloos M.E."/>
            <person name="Ohm R.A."/>
            <person name="Ortiz-Santana B."/>
            <person name="Ovrebo C."/>
            <person name="Racz N."/>
            <person name="Riley R."/>
            <person name="Savchenko A."/>
            <person name="Shiryaev A."/>
            <person name="Soop K."/>
            <person name="Spirin V."/>
            <person name="Szebenyi C."/>
            <person name="Tomsovsky M."/>
            <person name="Tulloss R.E."/>
            <person name="Uehling J."/>
            <person name="Grigoriev I.V."/>
            <person name="Vagvolgyi C."/>
            <person name="Papp T."/>
            <person name="Martin F.M."/>
            <person name="Miettinen O."/>
            <person name="Hibbett D.S."/>
            <person name="Nagy L.G."/>
        </authorList>
    </citation>
    <scope>NUCLEOTIDE SEQUENCE [LARGE SCALE GENOMIC DNA]</scope>
    <source>
        <strain evidence="1 2">CBS 962.96</strain>
    </source>
</reference>
<dbReference type="EMBL" id="ML179057">
    <property type="protein sequence ID" value="THV04381.1"/>
    <property type="molecule type" value="Genomic_DNA"/>
</dbReference>
<dbReference type="AlphaFoldDB" id="A0A4S8MNR5"/>
<name>A0A4S8MNR5_DENBC</name>
<protein>
    <recommendedName>
        <fullName evidence="3">F-box domain-containing protein</fullName>
    </recommendedName>
</protein>
<gene>
    <name evidence="1" type="ORF">K435DRAFT_649514</name>
</gene>
<accession>A0A4S8MNR5</accession>
<evidence type="ECO:0008006" key="3">
    <source>
        <dbReference type="Google" id="ProtNLM"/>
    </source>
</evidence>
<dbReference type="Proteomes" id="UP000297245">
    <property type="component" value="Unassembled WGS sequence"/>
</dbReference>
<dbReference type="OrthoDB" id="2788229at2759"/>
<organism evidence="1 2">
    <name type="scientific">Dendrothele bispora (strain CBS 962.96)</name>
    <dbReference type="NCBI Taxonomy" id="1314807"/>
    <lineage>
        <taxon>Eukaryota</taxon>
        <taxon>Fungi</taxon>
        <taxon>Dikarya</taxon>
        <taxon>Basidiomycota</taxon>
        <taxon>Agaricomycotina</taxon>
        <taxon>Agaricomycetes</taxon>
        <taxon>Agaricomycetidae</taxon>
        <taxon>Agaricales</taxon>
        <taxon>Agaricales incertae sedis</taxon>
        <taxon>Dendrothele</taxon>
    </lineage>
</organism>
<evidence type="ECO:0000313" key="2">
    <source>
        <dbReference type="Proteomes" id="UP000297245"/>
    </source>
</evidence>
<proteinExistence type="predicted"/>
<sequence>MTCVLAGKGVLAPTSASIPLPLPDPFPQELIDKIIDELQQDRPGLKACSLVSHAWRPRAMYHFVSSFFLL</sequence>
<feature type="non-terminal residue" evidence="1">
    <location>
        <position position="70"/>
    </location>
</feature>